<dbReference type="OrthoDB" id="10062605at2759"/>
<reference evidence="9" key="1">
    <citation type="submission" date="2022-07" db="EMBL/GenBank/DDBJ databases">
        <title>Chromosome-level genome of Muraenolepis orangiensis.</title>
        <authorList>
            <person name="Kim J."/>
        </authorList>
    </citation>
    <scope>NUCLEOTIDE SEQUENCE</scope>
    <source>
        <strain evidence="9">KU_S4_2022</strain>
        <tissue evidence="9">Muscle</tissue>
    </source>
</reference>
<dbReference type="AlphaFoldDB" id="A0A9Q0I673"/>
<evidence type="ECO:0000256" key="6">
    <source>
        <dbReference type="ARBA" id="ARBA00023054"/>
    </source>
</evidence>
<organism evidence="9 10">
    <name type="scientific">Muraenolepis orangiensis</name>
    <name type="common">Patagonian moray cod</name>
    <dbReference type="NCBI Taxonomy" id="630683"/>
    <lineage>
        <taxon>Eukaryota</taxon>
        <taxon>Metazoa</taxon>
        <taxon>Chordata</taxon>
        <taxon>Craniata</taxon>
        <taxon>Vertebrata</taxon>
        <taxon>Euteleostomi</taxon>
        <taxon>Actinopterygii</taxon>
        <taxon>Neopterygii</taxon>
        <taxon>Teleostei</taxon>
        <taxon>Neoteleostei</taxon>
        <taxon>Acanthomorphata</taxon>
        <taxon>Zeiogadaria</taxon>
        <taxon>Gadariae</taxon>
        <taxon>Gadiformes</taxon>
        <taxon>Muraenolepidoidei</taxon>
        <taxon>Muraenolepididae</taxon>
        <taxon>Muraenolepis</taxon>
    </lineage>
</organism>
<dbReference type="PANTHER" id="PTHR15352:SF4">
    <property type="entry name" value="LYMPHOID-RESTRICTED MEMBRANE PROTEIN-LIKE ISOFORM X1"/>
    <property type="match status" value="1"/>
</dbReference>
<dbReference type="InterPro" id="IPR008677">
    <property type="entry name" value="MRVI1"/>
</dbReference>
<keyword evidence="10" id="KW-1185">Reference proteome</keyword>
<evidence type="ECO:0000256" key="7">
    <source>
        <dbReference type="ARBA" id="ARBA00023136"/>
    </source>
</evidence>
<evidence type="ECO:0000256" key="1">
    <source>
        <dbReference type="ARBA" id="ARBA00004167"/>
    </source>
</evidence>
<keyword evidence="6" id="KW-0175">Coiled coil</keyword>
<evidence type="ECO:0000313" key="10">
    <source>
        <dbReference type="Proteomes" id="UP001148018"/>
    </source>
</evidence>
<accession>A0A9Q0I673</accession>
<dbReference type="GO" id="GO:0005737">
    <property type="term" value="C:cytoplasm"/>
    <property type="evidence" value="ECO:0007669"/>
    <property type="project" value="UniProtKB-SubCell"/>
</dbReference>
<keyword evidence="3" id="KW-0963">Cytoplasm</keyword>
<dbReference type="Pfam" id="PF05781">
    <property type="entry name" value="MRVI1"/>
    <property type="match status" value="1"/>
</dbReference>
<keyword evidence="7 8" id="KW-0472">Membrane</keyword>
<evidence type="ECO:0000313" key="9">
    <source>
        <dbReference type="EMBL" id="KAJ3586810.1"/>
    </source>
</evidence>
<keyword evidence="4 8" id="KW-0812">Transmembrane</keyword>
<evidence type="ECO:0000256" key="3">
    <source>
        <dbReference type="ARBA" id="ARBA00022490"/>
    </source>
</evidence>
<feature type="transmembrane region" description="Helical" evidence="8">
    <location>
        <begin position="266"/>
        <end position="285"/>
    </location>
</feature>
<keyword evidence="5 8" id="KW-1133">Transmembrane helix</keyword>
<name>A0A9Q0I673_9TELE</name>
<dbReference type="PANTHER" id="PTHR15352">
    <property type="entry name" value="LYMPHOID-RESTRICTED MEMBRANE PROTEIN, JAW1"/>
    <property type="match status" value="1"/>
</dbReference>
<evidence type="ECO:0000256" key="8">
    <source>
        <dbReference type="SAM" id="Phobius"/>
    </source>
</evidence>
<evidence type="ECO:0000256" key="5">
    <source>
        <dbReference type="ARBA" id="ARBA00022989"/>
    </source>
</evidence>
<comment type="caution">
    <text evidence="9">The sequence shown here is derived from an EMBL/GenBank/DDBJ whole genome shotgun (WGS) entry which is preliminary data.</text>
</comment>
<sequence length="286" mass="32519">MASSDSDEEYCQVEKPITPWDELSIVERVGLNTTHMSEEEVESAFCQITLAFRTDQYTLKQRLQTEEHARNLAEENVQQELSRGRETLKTLKGLCLDIRRSAILQRLELSLDILGGTVERISNTAELLGSVHQEARICRAVEIMATHVENLKRRRDKEGLELEQTKKLYHGRRRVSASVITKESQEKRKLELKKQASLGDVRCSSPTFSSDSFPLDTLRQRHRGKAALSKRKADRDKKGRFRSSLSSRSATLRHFPLPGWLAGPCWAVLYVALLLILCAAILTLFS</sequence>
<proteinExistence type="predicted"/>
<protein>
    <submittedName>
        <fullName evidence="9">Uncharacterized protein</fullName>
    </submittedName>
</protein>
<comment type="subcellular location">
    <subcellularLocation>
        <location evidence="2">Cytoplasm</location>
    </subcellularLocation>
    <subcellularLocation>
        <location evidence="1">Membrane</location>
        <topology evidence="1">Single-pass membrane protein</topology>
    </subcellularLocation>
</comment>
<dbReference type="Proteomes" id="UP001148018">
    <property type="component" value="Unassembled WGS sequence"/>
</dbReference>
<dbReference type="EMBL" id="JANIIK010000117">
    <property type="protein sequence ID" value="KAJ3586810.1"/>
    <property type="molecule type" value="Genomic_DNA"/>
</dbReference>
<evidence type="ECO:0000256" key="4">
    <source>
        <dbReference type="ARBA" id="ARBA00022692"/>
    </source>
</evidence>
<evidence type="ECO:0000256" key="2">
    <source>
        <dbReference type="ARBA" id="ARBA00004496"/>
    </source>
</evidence>
<dbReference type="GO" id="GO:0016020">
    <property type="term" value="C:membrane"/>
    <property type="evidence" value="ECO:0007669"/>
    <property type="project" value="UniProtKB-SubCell"/>
</dbReference>
<gene>
    <name evidence="9" type="ORF">NHX12_013202</name>
</gene>